<evidence type="ECO:0000313" key="2">
    <source>
        <dbReference type="Proteomes" id="UP000242638"/>
    </source>
</evidence>
<dbReference type="Proteomes" id="UP000242638">
    <property type="component" value="Unassembled WGS sequence"/>
</dbReference>
<evidence type="ECO:0000313" key="1">
    <source>
        <dbReference type="Ensembl" id="ENSPREP00000011559.1"/>
    </source>
</evidence>
<proteinExistence type="predicted"/>
<reference evidence="1" key="3">
    <citation type="submission" date="2025-09" db="UniProtKB">
        <authorList>
            <consortium name="Ensembl"/>
        </authorList>
    </citation>
    <scope>IDENTIFICATION</scope>
    <source>
        <strain evidence="1">Guanapo</strain>
    </source>
</reference>
<organism evidence="1 2">
    <name type="scientific">Poecilia reticulata</name>
    <name type="common">Guppy</name>
    <name type="synonym">Acanthophacelus reticulatus</name>
    <dbReference type="NCBI Taxonomy" id="8081"/>
    <lineage>
        <taxon>Eukaryota</taxon>
        <taxon>Metazoa</taxon>
        <taxon>Chordata</taxon>
        <taxon>Craniata</taxon>
        <taxon>Vertebrata</taxon>
        <taxon>Euteleostomi</taxon>
        <taxon>Actinopterygii</taxon>
        <taxon>Neopterygii</taxon>
        <taxon>Teleostei</taxon>
        <taxon>Neoteleostei</taxon>
        <taxon>Acanthomorphata</taxon>
        <taxon>Ovalentaria</taxon>
        <taxon>Atherinomorphae</taxon>
        <taxon>Cyprinodontiformes</taxon>
        <taxon>Poeciliidae</taxon>
        <taxon>Poeciliinae</taxon>
        <taxon>Poecilia</taxon>
    </lineage>
</organism>
<protein>
    <submittedName>
        <fullName evidence="1">Uncharacterized protein</fullName>
    </submittedName>
</protein>
<sequence>MEELSSPLVEMEMNFSENLPPTGGNLQSTSVDSMDWLDLTLSVPSEGINPLDMSVPDFLDSHELNLSWD</sequence>
<reference evidence="1" key="2">
    <citation type="submission" date="2025-08" db="UniProtKB">
        <authorList>
            <consortium name="Ensembl"/>
        </authorList>
    </citation>
    <scope>IDENTIFICATION</scope>
    <source>
        <strain evidence="1">Guanapo</strain>
    </source>
</reference>
<dbReference type="OMA" id="MDELHAP"/>
<reference evidence="2" key="1">
    <citation type="submission" date="2013-11" db="EMBL/GenBank/DDBJ databases">
        <title>The genomic landscape of the Guanapo guppy.</title>
        <authorList>
            <person name="Kuenstner A."/>
            <person name="Dreyer C."/>
        </authorList>
    </citation>
    <scope>NUCLEOTIDE SEQUENCE</scope>
    <source>
        <strain evidence="2">Guanapo</strain>
    </source>
</reference>
<dbReference type="AlphaFoldDB" id="A0A3P9NPR9"/>
<name>A0A3P9NPR9_POERE</name>
<dbReference type="GeneTree" id="ENSGT00940000178107"/>
<dbReference type="Bgee" id="ENSPREG00000007879">
    <property type="expression patterns" value="Expressed in caudal fin"/>
</dbReference>
<keyword evidence="2" id="KW-1185">Reference proteome</keyword>
<dbReference type="STRING" id="8081.ENSPREP00000011559"/>
<dbReference type="Ensembl" id="ENSPRET00000011687.1">
    <property type="protein sequence ID" value="ENSPREP00000011559.1"/>
    <property type="gene ID" value="ENSPREG00000007879.1"/>
</dbReference>
<accession>A0A3P9NPR9</accession>